<evidence type="ECO:0000313" key="2">
    <source>
        <dbReference type="Proteomes" id="UP000324897"/>
    </source>
</evidence>
<dbReference type="InterPro" id="IPR011990">
    <property type="entry name" value="TPR-like_helical_dom_sf"/>
</dbReference>
<dbReference type="AlphaFoldDB" id="A0A5J9UA31"/>
<sequence length="317" mass="34920">MFDSPELEYTPSISQNNFHSSCVSAFWLRGSGCGVFYVRLVLLFPASEARLYVRLVRRCASDALAAGTAAAHAHVVKRFSENGCFMEAEELCQDMHGVGMAMDVVALRVVASVTATLGMFEFASNIHVYALKVGLDTDCFVVSELIKSAGRRGAKHAGEQIHGNLVKIGSEYLDVIVGNVLIDLYVKTAAMMKPFNFSLRCSTVDCMQITSPLLESYGDVLTYECAADPVLGPGQEETLKRLYQEMGSNIITKKVAIQSKCMQAALLKKLGCSHWTKRKVMKLFLMLGRSTLTLLLNSLDLRFPSMWLDMNLMGSIL</sequence>
<dbReference type="Proteomes" id="UP000324897">
    <property type="component" value="Chromosome 7"/>
</dbReference>
<gene>
    <name evidence="1" type="ORF">EJB05_36671</name>
</gene>
<evidence type="ECO:0000313" key="1">
    <source>
        <dbReference type="EMBL" id="TVU20463.1"/>
    </source>
</evidence>
<dbReference type="Gene3D" id="1.25.40.10">
    <property type="entry name" value="Tetratricopeptide repeat domain"/>
    <property type="match status" value="1"/>
</dbReference>
<proteinExistence type="predicted"/>
<dbReference type="PANTHER" id="PTHR47926:SF347">
    <property type="entry name" value="PENTATRICOPEPTIDE REPEAT-CONTAINING PROTEIN"/>
    <property type="match status" value="1"/>
</dbReference>
<feature type="non-terminal residue" evidence="1">
    <location>
        <position position="1"/>
    </location>
</feature>
<protein>
    <submittedName>
        <fullName evidence="1">Uncharacterized protein</fullName>
    </submittedName>
</protein>
<dbReference type="InterPro" id="IPR046960">
    <property type="entry name" value="PPR_At4g14850-like_plant"/>
</dbReference>
<dbReference type="GO" id="GO:0009451">
    <property type="term" value="P:RNA modification"/>
    <property type="evidence" value="ECO:0007669"/>
    <property type="project" value="InterPro"/>
</dbReference>
<organism evidence="1 2">
    <name type="scientific">Eragrostis curvula</name>
    <name type="common">weeping love grass</name>
    <dbReference type="NCBI Taxonomy" id="38414"/>
    <lineage>
        <taxon>Eukaryota</taxon>
        <taxon>Viridiplantae</taxon>
        <taxon>Streptophyta</taxon>
        <taxon>Embryophyta</taxon>
        <taxon>Tracheophyta</taxon>
        <taxon>Spermatophyta</taxon>
        <taxon>Magnoliopsida</taxon>
        <taxon>Liliopsida</taxon>
        <taxon>Poales</taxon>
        <taxon>Poaceae</taxon>
        <taxon>PACMAD clade</taxon>
        <taxon>Chloridoideae</taxon>
        <taxon>Eragrostideae</taxon>
        <taxon>Eragrostidinae</taxon>
        <taxon>Eragrostis</taxon>
    </lineage>
</organism>
<dbReference type="EMBL" id="RWGY01000029">
    <property type="protein sequence ID" value="TVU20463.1"/>
    <property type="molecule type" value="Genomic_DNA"/>
</dbReference>
<dbReference type="PANTHER" id="PTHR47926">
    <property type="entry name" value="PENTATRICOPEPTIDE REPEAT-CONTAINING PROTEIN"/>
    <property type="match status" value="1"/>
</dbReference>
<name>A0A5J9UA31_9POAL</name>
<accession>A0A5J9UA31</accession>
<comment type="caution">
    <text evidence="1">The sequence shown here is derived from an EMBL/GenBank/DDBJ whole genome shotgun (WGS) entry which is preliminary data.</text>
</comment>
<dbReference type="Gramene" id="TVU20463">
    <property type="protein sequence ID" value="TVU20463"/>
    <property type="gene ID" value="EJB05_36671"/>
</dbReference>
<keyword evidence="2" id="KW-1185">Reference proteome</keyword>
<reference evidence="1 2" key="1">
    <citation type="journal article" date="2019" name="Sci. Rep.">
        <title>A high-quality genome of Eragrostis curvula grass provides insights into Poaceae evolution and supports new strategies to enhance forage quality.</title>
        <authorList>
            <person name="Carballo J."/>
            <person name="Santos B.A.C.M."/>
            <person name="Zappacosta D."/>
            <person name="Garbus I."/>
            <person name="Selva J.P."/>
            <person name="Gallo C.A."/>
            <person name="Diaz A."/>
            <person name="Albertini E."/>
            <person name="Caccamo M."/>
            <person name="Echenique V."/>
        </authorList>
    </citation>
    <scope>NUCLEOTIDE SEQUENCE [LARGE SCALE GENOMIC DNA]</scope>
    <source>
        <strain evidence="2">cv. Victoria</strain>
        <tissue evidence="1">Leaf</tissue>
    </source>
</reference>
<dbReference type="GO" id="GO:0003723">
    <property type="term" value="F:RNA binding"/>
    <property type="evidence" value="ECO:0007669"/>
    <property type="project" value="InterPro"/>
</dbReference>